<dbReference type="RefSeq" id="WP_036155712.1">
    <property type="nucleotide sequence ID" value="NZ_AVCX01000004.1"/>
</dbReference>
<dbReference type="InterPro" id="IPR013780">
    <property type="entry name" value="Glyco_hydro_b"/>
</dbReference>
<dbReference type="Pfam" id="PF00128">
    <property type="entry name" value="Alpha-amylase"/>
    <property type="match status" value="1"/>
</dbReference>
<keyword evidence="7" id="KW-0456">Lyase</keyword>
<dbReference type="GO" id="GO:0005975">
    <property type="term" value="P:carbohydrate metabolic process"/>
    <property type="evidence" value="ECO:0007669"/>
    <property type="project" value="InterPro"/>
</dbReference>
<evidence type="ECO:0000259" key="6">
    <source>
        <dbReference type="SMART" id="SM00642"/>
    </source>
</evidence>
<name>A0A0A3IGJ5_9BACI</name>
<dbReference type="Pfam" id="PF22026">
    <property type="entry name" value="Alpha-amylase_C_2"/>
    <property type="match status" value="1"/>
</dbReference>
<gene>
    <name evidence="7" type="ORF">CD32_14125</name>
</gene>
<feature type="domain" description="Glycosyl hydrolase family 13 catalytic" evidence="6">
    <location>
        <begin position="40"/>
        <end position="360"/>
    </location>
</feature>
<keyword evidence="4" id="KW-0472">Membrane</keyword>
<dbReference type="InterPro" id="IPR017853">
    <property type="entry name" value="GH"/>
</dbReference>
<reference evidence="7 8" key="1">
    <citation type="submission" date="2014-02" db="EMBL/GenBank/DDBJ databases">
        <title>Draft genome sequence of Lysinibacillus odysseyi NBRC 100172.</title>
        <authorList>
            <person name="Zhang F."/>
            <person name="Wang G."/>
            <person name="Zhang L."/>
        </authorList>
    </citation>
    <scope>NUCLEOTIDE SEQUENCE [LARGE SCALE GENOMIC DNA]</scope>
    <source>
        <strain evidence="7 8">NBRC 100172</strain>
    </source>
</reference>
<dbReference type="Gene3D" id="3.20.20.80">
    <property type="entry name" value="Glycosidases"/>
    <property type="match status" value="1"/>
</dbReference>
<evidence type="ECO:0000256" key="5">
    <source>
        <dbReference type="SAM" id="SignalP"/>
    </source>
</evidence>
<evidence type="ECO:0000256" key="4">
    <source>
        <dbReference type="SAM" id="Phobius"/>
    </source>
</evidence>
<evidence type="ECO:0000256" key="2">
    <source>
        <dbReference type="ARBA" id="ARBA00022723"/>
    </source>
</evidence>
<dbReference type="GO" id="GO:0016829">
    <property type="term" value="F:lyase activity"/>
    <property type="evidence" value="ECO:0007669"/>
    <property type="project" value="UniProtKB-KW"/>
</dbReference>
<keyword evidence="2" id="KW-0479">Metal-binding</keyword>
<dbReference type="EMBL" id="JPVP01000057">
    <property type="protein sequence ID" value="KGR83834.1"/>
    <property type="molecule type" value="Genomic_DNA"/>
</dbReference>
<dbReference type="SMART" id="SM00642">
    <property type="entry name" value="Aamy"/>
    <property type="match status" value="1"/>
</dbReference>
<keyword evidence="4" id="KW-1133">Transmembrane helix</keyword>
<dbReference type="SUPFAM" id="SSF51445">
    <property type="entry name" value="(Trans)glycosidases"/>
    <property type="match status" value="1"/>
</dbReference>
<comment type="cofactor">
    <cofactor evidence="1">
        <name>Ca(2+)</name>
        <dbReference type="ChEBI" id="CHEBI:29108"/>
    </cofactor>
</comment>
<accession>A0A0A3IGJ5</accession>
<evidence type="ECO:0000256" key="1">
    <source>
        <dbReference type="ARBA" id="ARBA00001913"/>
    </source>
</evidence>
<keyword evidence="8" id="KW-1185">Reference proteome</keyword>
<dbReference type="Proteomes" id="UP000030437">
    <property type="component" value="Unassembled WGS sequence"/>
</dbReference>
<dbReference type="SUPFAM" id="SSF51011">
    <property type="entry name" value="Glycosyl hydrolase domain"/>
    <property type="match status" value="1"/>
</dbReference>
<organism evidence="7 8">
    <name type="scientific">Lysinibacillus odysseyi 34hs-1 = NBRC 100172</name>
    <dbReference type="NCBI Taxonomy" id="1220589"/>
    <lineage>
        <taxon>Bacteria</taxon>
        <taxon>Bacillati</taxon>
        <taxon>Bacillota</taxon>
        <taxon>Bacilli</taxon>
        <taxon>Bacillales</taxon>
        <taxon>Bacillaceae</taxon>
        <taxon>Lysinibacillus</taxon>
    </lineage>
</organism>
<dbReference type="eggNOG" id="COG0366">
    <property type="taxonomic scope" value="Bacteria"/>
</dbReference>
<dbReference type="InterPro" id="IPR006047">
    <property type="entry name" value="GH13_cat_dom"/>
</dbReference>
<evidence type="ECO:0000313" key="8">
    <source>
        <dbReference type="Proteomes" id="UP000030437"/>
    </source>
</evidence>
<dbReference type="GO" id="GO:0046872">
    <property type="term" value="F:metal ion binding"/>
    <property type="evidence" value="ECO:0007669"/>
    <property type="project" value="UniProtKB-KW"/>
</dbReference>
<dbReference type="PANTHER" id="PTHR10357">
    <property type="entry name" value="ALPHA-AMYLASE FAMILY MEMBER"/>
    <property type="match status" value="1"/>
</dbReference>
<keyword evidence="4" id="KW-0812">Transmembrane</keyword>
<keyword evidence="3 5" id="KW-0732">Signal</keyword>
<feature type="signal peptide" evidence="5">
    <location>
        <begin position="1"/>
        <end position="27"/>
    </location>
</feature>
<comment type="caution">
    <text evidence="7">The sequence shown here is derived from an EMBL/GenBank/DDBJ whole genome shotgun (WGS) entry which is preliminary data.</text>
</comment>
<dbReference type="AlphaFoldDB" id="A0A0A3IGJ5"/>
<feature type="chain" id="PRO_5002001712" evidence="5">
    <location>
        <begin position="28"/>
        <end position="492"/>
    </location>
</feature>
<protein>
    <submittedName>
        <fullName evidence="7">Alpha-amlyase</fullName>
    </submittedName>
</protein>
<dbReference type="Gene3D" id="2.60.40.1180">
    <property type="entry name" value="Golgi alpha-mannosidase II"/>
    <property type="match status" value="1"/>
</dbReference>
<evidence type="ECO:0000256" key="3">
    <source>
        <dbReference type="ARBA" id="ARBA00022729"/>
    </source>
</evidence>
<dbReference type="STRING" id="1220589.CD32_14125"/>
<dbReference type="PANTHER" id="PTHR10357:SF215">
    <property type="entry name" value="ALPHA-AMYLASE 1"/>
    <property type="match status" value="1"/>
</dbReference>
<sequence>MRFKKWIGAAAASVLLAMSFSAAPMQAEEERTIADESIYDVLVDRYFNGSGANDKNVDTQDPTQFAGGDFAGLISRGDHIKEMGYTVLSVGSVFATEKYDGSSVTSYTKLEPHFGTAEEFSDMIKYFHDKDIKVMVDFPLTNVSANHEWVQDTSKKAWVAGTADGKAQFALGNADFQGALKKAIVDFVSTYKVDGIRLTNINGADTAFVNELISAIKEVHKNIYVISNEESDADFDADFHADIAALFSESYKNVDLSSSEVTKYVQGITEGNIKPSQLMIDSIWTDRFTYAVMSDEGNHYPPNRLPLAYAASLLMPGVPVTQYGTEIGMNGKVGPESHQLYNFKTDEELIDFIKNLQTLRNDSATLRHGKFEVLKNEDGFLVFKRQSEKESWIVVLNNTSITNRIDLSTDVIGEGKELRGMFENDIIRVNKEGNYPVILDRESIEVYQVIDETGINMSYVITLAIVYILFTIFVVMVVKRGRKRRAAQDMKK</sequence>
<dbReference type="InterPro" id="IPR054174">
    <property type="entry name" value="Alpha-amylase-like_C"/>
</dbReference>
<feature type="transmembrane region" description="Helical" evidence="4">
    <location>
        <begin position="457"/>
        <end position="478"/>
    </location>
</feature>
<evidence type="ECO:0000313" key="7">
    <source>
        <dbReference type="EMBL" id="KGR83834.1"/>
    </source>
</evidence>
<proteinExistence type="predicted"/>